<feature type="active site" description="Proton acceptor; for dehydratase activity" evidence="8">
    <location>
        <position position="952"/>
    </location>
</feature>
<dbReference type="SMART" id="SM00829">
    <property type="entry name" value="PKS_ER"/>
    <property type="match status" value="1"/>
</dbReference>
<evidence type="ECO:0000259" key="10">
    <source>
        <dbReference type="PROSITE" id="PS52004"/>
    </source>
</evidence>
<sequence>MSATNSAPHLAPIAIVGMSCRLSGDVSTPEDFWTLLSRSRDGWSPVPKDRFSSDTFYHPNPQKKGCFNFKGGYYMKHDMSKFDAPFFHITAPEAMAMDPQQRQLLECTYEALENAGITKEAIAGRNMGVFIGGNSSDYHLGSLKELNQVPMFDSTGNHQSIQAGRLSYYFDLRGPCFAVDTACSSGLYALNSAVQAIRSGDADSAIVAGCSLHLQPDEMISMSMLGIYNDEGKTFAFDHRAKSGFARGEGVGCLVLKPLDQAIKDNDKIRSVIVNSGINHDGKTVGLATPNGHAQEQLIRDVYARAGISPDDTGFVEAHGTGTKVGDPIEAGAIYRVFGPGRTKRFPLYMGSAKTNFGHLENASGLVSIIKASLMLEKGFILPNVNFEKANEAIPLDEWNIKIPHTTRPWPKNKRFISVNNFGFGGSNAHVVLERPPLCISDLPQSSKSEIPKLFVLSANDEEAAKRVASQLGVYIEQHPEVFQKRLTSDIAYTLGERRSHHSWRIALVGTSCDDLVVSLNGSGAIPARAPTTAPKIAFVYTGQGAQWPQMGRELLDTNLVFAETMKAAADHLKQIGADFDLLEELSKGEGESNMDKAHIAQPICTAIQLGLTDMIATWDVKPSMVMGHSSGEIAAAYATGAITLQDSMAIAYYRGQLASKLKTKNPDLRGGMLAVGAGAAEIKTTIKILGLQNITIACENSPNSVTASGDEDDVDALAAELKKREVFHRKLRVDVAYHSAHMQLVADEYLESIKDTIPKITEEVAFYSSLLGNKLDLTASLGPSYWVENLTKPVLFNSALQELYNDGKPDVIIEIGPHAALKGPIQQILKSISQQAATEVKYFSSLVRNQDATATTLKLAGDLYIKGQPLNFSVINQTEPGAQKPALISNFAPYPWAPHKYWSESRASKQHRLKPFGRHDLLGVLEDTYSDAEPTWRNTLNLDDVPWLKDHRMQSLPTFPLAGYLCMAVEAASQRAQLRGITRAQITGFRLREIQVSKAFILDPAAQYETIFCLSPYAEGMRSYSNDWDEFRISSWTASRGWLEHCRGLVGVRQQRNANPVSNPQLLVAASHRKHIMEAQGAELSLDTFYSELEAQGAGYSQAFKFQPGCGLRARGEYSASTIVVPETASYMPSVHETPSILPAAFMDLCSQLMFPILGAGRGEMPSLFMPSAIKEVEFTNNFPSLPGEKAQVVVHGRPDFASPGPVDFFITAWNDAHTEPVAKFSGFRMTPVSSDIMDCETPRSLCYKVQWEPLDKTVEAVKEEVNGETQQPNGVVHEPIPSTDVDLKDAEIVIITDKTESDPLVSAVSLVMEAHTGSKPSISSLAGLQPSPTARYICLAELDAPVLYNMSSDTFAQVKQLLLVCSSIIWVTSGAYRFADKPENNIAQGLLRTVRSENSKVAATLDLEPNSKLEASEHANLVSRALISSLATPADGSPVDFEFSEENGKLVVPRVVQHEDMNLTVFRETQVSAPYLQDFEQPGRRLKLAVGTLGALDSLYWKDEADLPLPADDVEIKVTATGMNFKDVVIAMGQVASPYIGVECSGIISKVGSNVTSLQVGDRVCAMSLGAYSTYTRCPATSAAVIPDDMSFETAASIPVVYSTAYYGIINLARMEPGERILIHAASGGVGQAAIQLAQMIGAEVYATVGSAEKKQLLIDTYGIPENRIFYSRDIEFAAAVKEATGGEGVDVVINSLAGDMLRVTWECLAPFGRFIEIGKRDITSNTRLEMAKFEHNCSFSSVDLTLVAGKRPLIMGRVLTAVMGLLSKKTIKPIGPITTVAISDVELSLRKLQSGKTSGKVIVSHVNNEKVKVTHPISTADILHGDVTYLIIGGTGGLGRSMARKMVQRGARHIVLLSRSGKLTSELGKLIKDSQAVGASIHVKSCDVADEDSVDSLVAELQQDLPPIRGIIHAAMVLIDVLFEKMTFGDYENVTRSKVNGAWNFHNALTGTPLDFFIVLSSVAGIVGNRGQAAYAAANTYLDAFVRFRARQGLAASSLDLTAVEGVGYLAENTDRQSQVLKNLSGNTLNESEVLALVEAAIVGKVTTACDGQCVTGLSFENPASLPYYASDGKFSHLRNAALANCLDADGLDGGANLLISQQLQQTTTEQDAHEVVTLGVQEKLGAILMLPPEVMAAEQGKSSITALGLDSLNAIELRNWIGKELHAHLQVLELLTSGTMIDLSALILRKTSLKGVWSKVEEA</sequence>
<dbReference type="InterPro" id="IPR014031">
    <property type="entry name" value="Ketoacyl_synth_C"/>
</dbReference>
<dbReference type="Pfam" id="PF16197">
    <property type="entry name" value="KAsynt_C_assoc"/>
    <property type="match status" value="1"/>
</dbReference>
<keyword evidence="2" id="KW-0597">Phosphoprotein</keyword>
<dbReference type="InterPro" id="IPR013149">
    <property type="entry name" value="ADH-like_C"/>
</dbReference>
<reference evidence="12" key="1">
    <citation type="submission" date="2020-03" db="EMBL/GenBank/DDBJ databases">
        <title>Draft Genome Sequence of Cylindrodendrum hubeiense.</title>
        <authorList>
            <person name="Buettner E."/>
            <person name="Kellner H."/>
        </authorList>
    </citation>
    <scope>NUCLEOTIDE SEQUENCE</scope>
    <source>
        <strain evidence="12">IHI 201604</strain>
    </source>
</reference>
<dbReference type="SUPFAM" id="SSF52151">
    <property type="entry name" value="FabD/lysophospholipase-like"/>
    <property type="match status" value="1"/>
</dbReference>
<evidence type="ECO:0000256" key="1">
    <source>
        <dbReference type="ARBA" id="ARBA00022450"/>
    </source>
</evidence>
<keyword evidence="5" id="KW-0560">Oxidoreductase</keyword>
<dbReference type="InterPro" id="IPR032821">
    <property type="entry name" value="PKS_assoc"/>
</dbReference>
<dbReference type="SUPFAM" id="SSF55048">
    <property type="entry name" value="Probable ACP-binding domain of malonyl-CoA ACP transacylase"/>
    <property type="match status" value="1"/>
</dbReference>
<proteinExistence type="predicted"/>
<dbReference type="InterPro" id="IPR016036">
    <property type="entry name" value="Malonyl_transacylase_ACP-bd"/>
</dbReference>
<protein>
    <recommendedName>
        <fullName evidence="14">Polyketide synthase</fullName>
    </recommendedName>
</protein>
<feature type="domain" description="PKS/mFAS DH" evidence="11">
    <location>
        <begin position="920"/>
        <end position="1240"/>
    </location>
</feature>
<evidence type="ECO:0000259" key="9">
    <source>
        <dbReference type="PROSITE" id="PS50075"/>
    </source>
</evidence>
<dbReference type="InterPro" id="IPR006162">
    <property type="entry name" value="Ppantetheine_attach_site"/>
</dbReference>
<feature type="domain" description="Ketosynthase family 3 (KS3)" evidence="10">
    <location>
        <begin position="10"/>
        <end position="435"/>
    </location>
</feature>
<feature type="domain" description="Carrier" evidence="9">
    <location>
        <begin position="2118"/>
        <end position="2195"/>
    </location>
</feature>
<dbReference type="InterPro" id="IPR020841">
    <property type="entry name" value="PKS_Beta-ketoAc_synthase_dom"/>
</dbReference>
<dbReference type="InterPro" id="IPR016039">
    <property type="entry name" value="Thiolase-like"/>
</dbReference>
<keyword evidence="1" id="KW-0596">Phosphopantetheine</keyword>
<dbReference type="PANTHER" id="PTHR43775:SF13">
    <property type="entry name" value="POLYKETIDE SYNTHASE 1"/>
    <property type="match status" value="1"/>
</dbReference>
<evidence type="ECO:0000256" key="3">
    <source>
        <dbReference type="ARBA" id="ARBA00022679"/>
    </source>
</evidence>
<keyword evidence="7" id="KW-0012">Acyltransferase</keyword>
<keyword evidence="6" id="KW-0511">Multifunctional enzyme</keyword>
<dbReference type="Gene3D" id="3.10.129.110">
    <property type="entry name" value="Polyketide synthase dehydratase"/>
    <property type="match status" value="1"/>
</dbReference>
<dbReference type="InterPro" id="IPR013154">
    <property type="entry name" value="ADH-like_N"/>
</dbReference>
<dbReference type="CDD" id="cd00833">
    <property type="entry name" value="PKS"/>
    <property type="match status" value="1"/>
</dbReference>
<dbReference type="OrthoDB" id="329835at2759"/>
<evidence type="ECO:0000256" key="8">
    <source>
        <dbReference type="PROSITE-ProRule" id="PRU01363"/>
    </source>
</evidence>
<dbReference type="Pfam" id="PF00698">
    <property type="entry name" value="Acyl_transf_1"/>
    <property type="match status" value="1"/>
</dbReference>
<evidence type="ECO:0000256" key="2">
    <source>
        <dbReference type="ARBA" id="ARBA00022553"/>
    </source>
</evidence>
<dbReference type="Pfam" id="PF02801">
    <property type="entry name" value="Ketoacyl-synt_C"/>
    <property type="match status" value="1"/>
</dbReference>
<dbReference type="Pfam" id="PF00107">
    <property type="entry name" value="ADH_zinc_N"/>
    <property type="match status" value="1"/>
</dbReference>
<dbReference type="InterPro" id="IPR036291">
    <property type="entry name" value="NAD(P)-bd_dom_sf"/>
</dbReference>
<dbReference type="GO" id="GO:0016491">
    <property type="term" value="F:oxidoreductase activity"/>
    <property type="evidence" value="ECO:0007669"/>
    <property type="project" value="UniProtKB-KW"/>
</dbReference>
<dbReference type="Gene3D" id="3.90.180.10">
    <property type="entry name" value="Medium-chain alcohol dehydrogenases, catalytic domain"/>
    <property type="match status" value="1"/>
</dbReference>
<comment type="caution">
    <text evidence="12">The sequence shown here is derived from an EMBL/GenBank/DDBJ whole genome shotgun (WGS) entry which is preliminary data.</text>
</comment>
<dbReference type="Gene3D" id="3.40.50.720">
    <property type="entry name" value="NAD(P)-binding Rossmann-like Domain"/>
    <property type="match status" value="1"/>
</dbReference>
<dbReference type="InterPro" id="IPR014030">
    <property type="entry name" value="Ketoacyl_synth_N"/>
</dbReference>
<name>A0A9P5LCN2_9HYPO</name>
<dbReference type="InterPro" id="IPR042104">
    <property type="entry name" value="PKS_dehydratase_sf"/>
</dbReference>
<evidence type="ECO:0000259" key="11">
    <source>
        <dbReference type="PROSITE" id="PS52019"/>
    </source>
</evidence>
<dbReference type="SMART" id="SM00825">
    <property type="entry name" value="PKS_KS"/>
    <property type="match status" value="1"/>
</dbReference>
<dbReference type="InterPro" id="IPR057326">
    <property type="entry name" value="KR_dom"/>
</dbReference>
<dbReference type="InterPro" id="IPR049552">
    <property type="entry name" value="PKS_DH_N"/>
</dbReference>
<dbReference type="CDD" id="cd05195">
    <property type="entry name" value="enoyl_red"/>
    <property type="match status" value="1"/>
</dbReference>
<evidence type="ECO:0000256" key="7">
    <source>
        <dbReference type="ARBA" id="ARBA00023315"/>
    </source>
</evidence>
<dbReference type="Gene3D" id="3.40.366.10">
    <property type="entry name" value="Malonyl-Coenzyme A Acyl Carrier Protein, domain 2"/>
    <property type="match status" value="1"/>
</dbReference>
<feature type="region of interest" description="N-terminal hotdog fold" evidence="8">
    <location>
        <begin position="920"/>
        <end position="1058"/>
    </location>
</feature>
<dbReference type="GO" id="GO:0006633">
    <property type="term" value="P:fatty acid biosynthetic process"/>
    <property type="evidence" value="ECO:0007669"/>
    <property type="project" value="InterPro"/>
</dbReference>
<dbReference type="InterPro" id="IPR011032">
    <property type="entry name" value="GroES-like_sf"/>
</dbReference>
<dbReference type="SUPFAM" id="SSF53901">
    <property type="entry name" value="Thiolase-like"/>
    <property type="match status" value="1"/>
</dbReference>
<dbReference type="InterPro" id="IPR049900">
    <property type="entry name" value="PKS_mFAS_DH"/>
</dbReference>
<dbReference type="SUPFAM" id="SSF50129">
    <property type="entry name" value="GroES-like"/>
    <property type="match status" value="1"/>
</dbReference>
<dbReference type="EMBL" id="JAANBB010000010">
    <property type="protein sequence ID" value="KAF7556678.1"/>
    <property type="molecule type" value="Genomic_DNA"/>
</dbReference>
<dbReference type="SUPFAM" id="SSF51735">
    <property type="entry name" value="NAD(P)-binding Rossmann-fold domains"/>
    <property type="match status" value="2"/>
</dbReference>
<dbReference type="SUPFAM" id="SSF47336">
    <property type="entry name" value="ACP-like"/>
    <property type="match status" value="1"/>
</dbReference>
<dbReference type="GO" id="GO:0030639">
    <property type="term" value="P:polyketide biosynthetic process"/>
    <property type="evidence" value="ECO:0007669"/>
    <property type="project" value="UniProtKB-ARBA"/>
</dbReference>
<evidence type="ECO:0000256" key="4">
    <source>
        <dbReference type="ARBA" id="ARBA00022857"/>
    </source>
</evidence>
<dbReference type="InterPro" id="IPR020843">
    <property type="entry name" value="ER"/>
</dbReference>
<dbReference type="Gene3D" id="3.40.47.10">
    <property type="match status" value="1"/>
</dbReference>
<dbReference type="SMART" id="SM00827">
    <property type="entry name" value="PKS_AT"/>
    <property type="match status" value="1"/>
</dbReference>
<dbReference type="InterPro" id="IPR009081">
    <property type="entry name" value="PP-bd_ACP"/>
</dbReference>
<accession>A0A9P5LCN2</accession>
<dbReference type="Pfam" id="PF08240">
    <property type="entry name" value="ADH_N"/>
    <property type="match status" value="1"/>
</dbReference>
<dbReference type="InterPro" id="IPR050091">
    <property type="entry name" value="PKS_NRPS_Biosynth_Enz"/>
</dbReference>
<dbReference type="InterPro" id="IPR014043">
    <property type="entry name" value="Acyl_transferase_dom"/>
</dbReference>
<dbReference type="Pfam" id="PF00109">
    <property type="entry name" value="ketoacyl-synt"/>
    <property type="match status" value="1"/>
</dbReference>
<dbReference type="PROSITE" id="PS00606">
    <property type="entry name" value="KS3_1"/>
    <property type="match status" value="1"/>
</dbReference>
<dbReference type="CDD" id="cd05274">
    <property type="entry name" value="KR_FAS_SDR_x"/>
    <property type="match status" value="1"/>
</dbReference>
<organism evidence="12 13">
    <name type="scientific">Cylindrodendrum hubeiense</name>
    <dbReference type="NCBI Taxonomy" id="595255"/>
    <lineage>
        <taxon>Eukaryota</taxon>
        <taxon>Fungi</taxon>
        <taxon>Dikarya</taxon>
        <taxon>Ascomycota</taxon>
        <taxon>Pezizomycotina</taxon>
        <taxon>Sordariomycetes</taxon>
        <taxon>Hypocreomycetidae</taxon>
        <taxon>Hypocreales</taxon>
        <taxon>Nectriaceae</taxon>
        <taxon>Cylindrodendrum</taxon>
    </lineage>
</organism>
<dbReference type="InterPro" id="IPR001227">
    <property type="entry name" value="Ac_transferase_dom_sf"/>
</dbReference>
<dbReference type="InterPro" id="IPR036736">
    <property type="entry name" value="ACP-like_sf"/>
</dbReference>
<dbReference type="InterPro" id="IPR018201">
    <property type="entry name" value="Ketoacyl_synth_AS"/>
</dbReference>
<dbReference type="FunFam" id="3.40.50.720:FF:000209">
    <property type="entry name" value="Polyketide synthase Pks12"/>
    <property type="match status" value="1"/>
</dbReference>
<dbReference type="InterPro" id="IPR013968">
    <property type="entry name" value="PKS_KR"/>
</dbReference>
<dbReference type="InterPro" id="IPR016035">
    <property type="entry name" value="Acyl_Trfase/lysoPLipase"/>
</dbReference>
<dbReference type="InterPro" id="IPR020807">
    <property type="entry name" value="PKS_DH"/>
</dbReference>
<evidence type="ECO:0000256" key="5">
    <source>
        <dbReference type="ARBA" id="ARBA00023002"/>
    </source>
</evidence>
<evidence type="ECO:0000313" key="12">
    <source>
        <dbReference type="EMBL" id="KAF7556678.1"/>
    </source>
</evidence>
<dbReference type="GO" id="GO:0004315">
    <property type="term" value="F:3-oxoacyl-[acyl-carrier-protein] synthase activity"/>
    <property type="evidence" value="ECO:0007669"/>
    <property type="project" value="InterPro"/>
</dbReference>
<feature type="active site" description="Proton donor; for dehydratase activity" evidence="8">
    <location>
        <position position="1149"/>
    </location>
</feature>
<evidence type="ECO:0000313" key="13">
    <source>
        <dbReference type="Proteomes" id="UP000722485"/>
    </source>
</evidence>
<dbReference type="SMART" id="SM00826">
    <property type="entry name" value="PKS_DH"/>
    <property type="match status" value="1"/>
</dbReference>
<keyword evidence="4" id="KW-0521">NADP</keyword>
<evidence type="ECO:0000256" key="6">
    <source>
        <dbReference type="ARBA" id="ARBA00023268"/>
    </source>
</evidence>
<dbReference type="PROSITE" id="PS50075">
    <property type="entry name" value="CARRIER"/>
    <property type="match status" value="1"/>
</dbReference>
<dbReference type="Gene3D" id="3.30.70.3290">
    <property type="match status" value="1"/>
</dbReference>
<dbReference type="PANTHER" id="PTHR43775">
    <property type="entry name" value="FATTY ACID SYNTHASE"/>
    <property type="match status" value="1"/>
</dbReference>
<gene>
    <name evidence="12" type="ORF">G7Z17_g1248</name>
</gene>
<dbReference type="InterPro" id="IPR049551">
    <property type="entry name" value="PKS_DH_C"/>
</dbReference>
<dbReference type="PROSITE" id="PS52004">
    <property type="entry name" value="KS3_2"/>
    <property type="match status" value="1"/>
</dbReference>
<dbReference type="Pfam" id="PF08659">
    <property type="entry name" value="KR"/>
    <property type="match status" value="1"/>
</dbReference>
<dbReference type="Proteomes" id="UP000722485">
    <property type="component" value="Unassembled WGS sequence"/>
</dbReference>
<keyword evidence="3" id="KW-0808">Transferase</keyword>
<keyword evidence="13" id="KW-1185">Reference proteome</keyword>
<dbReference type="InterPro" id="IPR056501">
    <property type="entry name" value="NAD-bd_HRPKS_sdrA"/>
</dbReference>
<dbReference type="Pfam" id="PF21089">
    <property type="entry name" value="PKS_DH_N"/>
    <property type="match status" value="1"/>
</dbReference>
<dbReference type="PROSITE" id="PS00012">
    <property type="entry name" value="PHOSPHOPANTETHEINE"/>
    <property type="match status" value="1"/>
</dbReference>
<feature type="region of interest" description="C-terminal hotdog fold" evidence="8">
    <location>
        <begin position="1082"/>
        <end position="1240"/>
    </location>
</feature>
<dbReference type="Pfam" id="PF14765">
    <property type="entry name" value="PS-DH"/>
    <property type="match status" value="1"/>
</dbReference>
<dbReference type="SMART" id="SM00822">
    <property type="entry name" value="PKS_KR"/>
    <property type="match status" value="1"/>
</dbReference>
<evidence type="ECO:0008006" key="14">
    <source>
        <dbReference type="Google" id="ProtNLM"/>
    </source>
</evidence>
<dbReference type="GO" id="GO:1901336">
    <property type="term" value="P:lactone biosynthetic process"/>
    <property type="evidence" value="ECO:0007669"/>
    <property type="project" value="UniProtKB-ARBA"/>
</dbReference>
<dbReference type="Pfam" id="PF23114">
    <property type="entry name" value="NAD-bd_HRPKS_sdrA"/>
    <property type="match status" value="1"/>
</dbReference>
<dbReference type="GO" id="GO:0004312">
    <property type="term" value="F:fatty acid synthase activity"/>
    <property type="evidence" value="ECO:0007669"/>
    <property type="project" value="TreeGrafter"/>
</dbReference>
<dbReference type="PROSITE" id="PS52019">
    <property type="entry name" value="PKS_MFAS_DH"/>
    <property type="match status" value="1"/>
</dbReference>